<organism evidence="1 2">
    <name type="scientific">Chitinophaga pollutisoli</name>
    <dbReference type="NCBI Taxonomy" id="3133966"/>
    <lineage>
        <taxon>Bacteria</taxon>
        <taxon>Pseudomonadati</taxon>
        <taxon>Bacteroidota</taxon>
        <taxon>Chitinophagia</taxon>
        <taxon>Chitinophagales</taxon>
        <taxon>Chitinophagaceae</taxon>
        <taxon>Chitinophaga</taxon>
    </lineage>
</organism>
<keyword evidence="2" id="KW-1185">Reference proteome</keyword>
<gene>
    <name evidence="1" type="ORF">WJU16_06610</name>
</gene>
<dbReference type="InterPro" id="IPR016024">
    <property type="entry name" value="ARM-type_fold"/>
</dbReference>
<dbReference type="RefSeq" id="WP_341837539.1">
    <property type="nucleotide sequence ID" value="NZ_CP149822.1"/>
</dbReference>
<dbReference type="Pfam" id="PF18944">
    <property type="entry name" value="DUF5691"/>
    <property type="match status" value="1"/>
</dbReference>
<evidence type="ECO:0000313" key="2">
    <source>
        <dbReference type="Proteomes" id="UP001485459"/>
    </source>
</evidence>
<name>A0ABZ2YSC7_9BACT</name>
<dbReference type="Proteomes" id="UP001485459">
    <property type="component" value="Chromosome"/>
</dbReference>
<protein>
    <submittedName>
        <fullName evidence="1">DUF5691 domain-containing protein</fullName>
    </submittedName>
</protein>
<sequence length="484" mass="55102">MPAPPVAEPLLLEPVAAIHNNTAIDREAQFLQVAALAFNYRQSGVLPVQHALPAVTPAPEEEAELCSPAAHQALKDIQTFESAGLLTLWLRLAGERKRIAWPEALPSLLNTALHQRTLRPLIEAVIGRRGRWLAQFRKEWQFTATAPDDETWEHGTPQQRKPVLLRTALADPDKALQWLQGTWAKETAASRTDLLKELPAEMFATGLPWLESLLQDKSQKVKDEALKILQKIPASSVVHHYQELLKPLIRLGTEKTMLGLSSRRTLDIDVPESFDENIYKLGINKINTSANKNNITESFMVVYQLMQYIPPEWWEAQLNATPEQILDLFSASKTAEPFFPAIGLAVGKYRSETWAPLFTRDETKYYADILPILPRKQRDDYMIRNFPHSSVQIIRYLTEEQDAEWSPEVARVVLKHAANNHYNYNRGFYNKFVHLLPLQIAGELEQFSPDDEYSKRGWSDMAGHILQLLSIKDQTLQSFHAINP</sequence>
<proteinExistence type="predicted"/>
<reference evidence="2" key="1">
    <citation type="submission" date="2024-03" db="EMBL/GenBank/DDBJ databases">
        <title>Chitinophaga horti sp. nov., isolated from garden soil.</title>
        <authorList>
            <person name="Lee D.S."/>
            <person name="Han D.M."/>
            <person name="Baek J.H."/>
            <person name="Choi D.G."/>
            <person name="Jeon J.H."/>
            <person name="Jeon C.O."/>
        </authorList>
    </citation>
    <scope>NUCLEOTIDE SEQUENCE [LARGE SCALE GENOMIC DNA]</scope>
    <source>
        <strain evidence="2">GPA1</strain>
    </source>
</reference>
<accession>A0ABZ2YSC7</accession>
<evidence type="ECO:0000313" key="1">
    <source>
        <dbReference type="EMBL" id="WZN42705.1"/>
    </source>
</evidence>
<dbReference type="SUPFAM" id="SSF48371">
    <property type="entry name" value="ARM repeat"/>
    <property type="match status" value="1"/>
</dbReference>
<dbReference type="InterPro" id="IPR043746">
    <property type="entry name" value="DUF5691"/>
</dbReference>
<dbReference type="EMBL" id="CP149822">
    <property type="protein sequence ID" value="WZN42705.1"/>
    <property type="molecule type" value="Genomic_DNA"/>
</dbReference>